<dbReference type="EMBL" id="BOML01000100">
    <property type="protein sequence ID" value="GIE08065.1"/>
    <property type="molecule type" value="Genomic_DNA"/>
</dbReference>
<evidence type="ECO:0000313" key="2">
    <source>
        <dbReference type="Proteomes" id="UP000637628"/>
    </source>
</evidence>
<evidence type="ECO:0000313" key="1">
    <source>
        <dbReference type="EMBL" id="GIE08065.1"/>
    </source>
</evidence>
<accession>A0ABQ3ZE01</accession>
<name>A0ABQ3ZE01_9ACTN</name>
<protein>
    <submittedName>
        <fullName evidence="1">Uncharacterized protein</fullName>
    </submittedName>
</protein>
<keyword evidence="2" id="KW-1185">Reference proteome</keyword>
<dbReference type="Proteomes" id="UP000637628">
    <property type="component" value="Unassembled WGS sequence"/>
</dbReference>
<proteinExistence type="predicted"/>
<organism evidence="1 2">
    <name type="scientific">Paractinoplanes durhamensis</name>
    <dbReference type="NCBI Taxonomy" id="113563"/>
    <lineage>
        <taxon>Bacteria</taxon>
        <taxon>Bacillati</taxon>
        <taxon>Actinomycetota</taxon>
        <taxon>Actinomycetes</taxon>
        <taxon>Micromonosporales</taxon>
        <taxon>Micromonosporaceae</taxon>
        <taxon>Paractinoplanes</taxon>
    </lineage>
</organism>
<comment type="caution">
    <text evidence="1">The sequence shown here is derived from an EMBL/GenBank/DDBJ whole genome shotgun (WGS) entry which is preliminary data.</text>
</comment>
<sequence>MTWSEAEPVRVRGPRDDILTLDISVQYEIVHIPHDRERGPYKVSTRGYMHTLQTIDGAEIIGFHWHPNGKGDGDTDRTPHMHIGSTQLNPAGVISKKHHIPGRRMSVEEVLRYCIVEFGVEPLRADWKPVLADSEDLFRMWATWGADKQPE</sequence>
<reference evidence="1 2" key="1">
    <citation type="submission" date="2021-01" db="EMBL/GenBank/DDBJ databases">
        <title>Whole genome shotgun sequence of Actinoplanes durhamensis NBRC 14914.</title>
        <authorList>
            <person name="Komaki H."/>
            <person name="Tamura T."/>
        </authorList>
    </citation>
    <scope>NUCLEOTIDE SEQUENCE [LARGE SCALE GENOMIC DNA]</scope>
    <source>
        <strain evidence="1 2">NBRC 14914</strain>
    </source>
</reference>
<gene>
    <name evidence="1" type="ORF">Adu01nite_94150</name>
</gene>